<dbReference type="EMBL" id="CASHTH010002481">
    <property type="protein sequence ID" value="CAI8030425.1"/>
    <property type="molecule type" value="Genomic_DNA"/>
</dbReference>
<reference evidence="3" key="1">
    <citation type="submission" date="2023-03" db="EMBL/GenBank/DDBJ databases">
        <authorList>
            <person name="Steffen K."/>
            <person name="Cardenas P."/>
        </authorList>
    </citation>
    <scope>NUCLEOTIDE SEQUENCE</scope>
</reference>
<proteinExistence type="inferred from homology"/>
<dbReference type="PANTHER" id="PTHR11091:SF0">
    <property type="entry name" value="MALATE DEHYDROGENASE"/>
    <property type="match status" value="1"/>
</dbReference>
<sequence length="373" mass="40673">MLCGVLRQSCAFSLRRLSTETAASTEYRLAEVSKVGDFIKRCLVAAGATESGAATLASTLVHADVRGHFSHGLNRLEMYCNEVKSGQCDGRATPCVVKETYATALVDGRNGIGPVSQHIHKYRAQYFSSLSFFRLLVNFRWTWQLQKRKRQGVRGSLLQVCMEFEMAKACDKFQSCAGSNHYGIAAHYTLRAVEEGLIGISATNTSPLVVPTRAQQCVLGTNPISFAAPSKKDSFVLDMATSTAAIGKVEVQARKELPIPGGWGVDSTGNETRDPHRVLDGGGLMPLGGMEATAGYKGYGLAMMVELMCGTLGGGMYAHHIRKWTSTEHRPADLGQSFIAVDPEAFAPDFQTRLDTFIEEMRQLEPVRLYACI</sequence>
<evidence type="ECO:0000256" key="2">
    <source>
        <dbReference type="ARBA" id="ARBA00023002"/>
    </source>
</evidence>
<dbReference type="InterPro" id="IPR003767">
    <property type="entry name" value="Malate/L-lactate_DH-like"/>
</dbReference>
<dbReference type="Gene3D" id="1.10.1530.10">
    <property type="match status" value="1"/>
</dbReference>
<dbReference type="InterPro" id="IPR043143">
    <property type="entry name" value="Mal/L-sulf/L-lact_DH-like_NADP"/>
</dbReference>
<dbReference type="InterPro" id="IPR043144">
    <property type="entry name" value="Mal/L-sulf/L-lact_DH-like_ah"/>
</dbReference>
<keyword evidence="4" id="KW-1185">Reference proteome</keyword>
<comment type="similarity">
    <text evidence="1">Belongs to the LDH2/MDH2 oxidoreductase family.</text>
</comment>
<name>A0AA35SHX4_GEOBA</name>
<accession>A0AA35SHX4</accession>
<comment type="caution">
    <text evidence="3">The sequence shown here is derived from an EMBL/GenBank/DDBJ whole genome shotgun (WGS) entry which is preliminary data.</text>
</comment>
<dbReference type="Pfam" id="PF02615">
    <property type="entry name" value="Ldh_2"/>
    <property type="match status" value="2"/>
</dbReference>
<evidence type="ECO:0000313" key="3">
    <source>
        <dbReference type="EMBL" id="CAI8030425.1"/>
    </source>
</evidence>
<dbReference type="SUPFAM" id="SSF89733">
    <property type="entry name" value="L-sulfolactate dehydrogenase-like"/>
    <property type="match status" value="2"/>
</dbReference>
<dbReference type="AlphaFoldDB" id="A0AA35SHX4"/>
<keyword evidence="2" id="KW-0560">Oxidoreductase</keyword>
<protein>
    <submittedName>
        <fullName evidence="3">Malate dehydrogenase</fullName>
    </submittedName>
</protein>
<evidence type="ECO:0000313" key="4">
    <source>
        <dbReference type="Proteomes" id="UP001174909"/>
    </source>
</evidence>
<organism evidence="3 4">
    <name type="scientific">Geodia barretti</name>
    <name type="common">Barrett's horny sponge</name>
    <dbReference type="NCBI Taxonomy" id="519541"/>
    <lineage>
        <taxon>Eukaryota</taxon>
        <taxon>Metazoa</taxon>
        <taxon>Porifera</taxon>
        <taxon>Demospongiae</taxon>
        <taxon>Heteroscleromorpha</taxon>
        <taxon>Tetractinellida</taxon>
        <taxon>Astrophorina</taxon>
        <taxon>Geodiidae</taxon>
        <taxon>Geodia</taxon>
    </lineage>
</organism>
<evidence type="ECO:0000256" key="1">
    <source>
        <dbReference type="ARBA" id="ARBA00006056"/>
    </source>
</evidence>
<dbReference type="InterPro" id="IPR036111">
    <property type="entry name" value="Mal/L-sulfo/L-lacto_DH-like_sf"/>
</dbReference>
<dbReference type="PANTHER" id="PTHR11091">
    <property type="entry name" value="OXIDOREDUCTASE-RELATED"/>
    <property type="match status" value="1"/>
</dbReference>
<dbReference type="GO" id="GO:0016491">
    <property type="term" value="F:oxidoreductase activity"/>
    <property type="evidence" value="ECO:0007669"/>
    <property type="project" value="UniProtKB-KW"/>
</dbReference>
<dbReference type="Proteomes" id="UP001174909">
    <property type="component" value="Unassembled WGS sequence"/>
</dbReference>
<gene>
    <name evidence="3" type="ORF">GBAR_LOCUS17260</name>
</gene>
<dbReference type="Gene3D" id="3.30.1370.60">
    <property type="entry name" value="Hypothetical oxidoreductase yiak, domain 2"/>
    <property type="match status" value="1"/>
</dbReference>